<dbReference type="CDD" id="cd01087">
    <property type="entry name" value="Prolidase"/>
    <property type="match status" value="1"/>
</dbReference>
<keyword evidence="3" id="KW-0479">Metal-binding</keyword>
<dbReference type="SUPFAM" id="SSF55920">
    <property type="entry name" value="Creatinase/aminopeptidase"/>
    <property type="match status" value="1"/>
</dbReference>
<sequence>MLKLYRKLERTRQICTRAKSTLTSKSTIKATSERILGQPTGDSHPHLLNEGEVTQLLNKREYENRRIKLAESVAEYSIKNGLKSKNHMIVIPAATTQYMSGKIPYVFRQNTEFLYLTGCLEPDCCFVMTTNGNSDFSTTVFTRNRDPHAEMWDGPRTRPDDVREFFGIDRGLPISELEDFIGAYFRRASEVNIWYDYLTPIQNKVHSIVQKLMGDSLNKAWENPKPLIQRLRLIKSPSEAALMQKTCDIASEALVHTMGASRPGVLESELYAKFEYECKMKGAQFLAYPPVIAGGSRSTIIHYVNNNQVVNDEEILLMDGGCEYHGYSSDITRTWPINGKFTAEQRELYQVVYEINEDLIEACREFPKLDHLFEKMCYLLGTKLQSLGLVSKNQSDADLMKTAYQLCPHHVSHYLGMDVHDTPTVNRNIQIKPGMVVTIEPGIYISKNNTLFPEKYRGIGIRIEDDVLITENGPIVLTKNCPKYIEDVEKISNKNA</sequence>
<comment type="similarity">
    <text evidence="2">Belongs to the peptidase M24B family.</text>
</comment>
<dbReference type="GO" id="GO:0030145">
    <property type="term" value="F:manganese ion binding"/>
    <property type="evidence" value="ECO:0007669"/>
    <property type="project" value="InterPro"/>
</dbReference>
<dbReference type="GO" id="GO:0005739">
    <property type="term" value="C:mitochondrion"/>
    <property type="evidence" value="ECO:0007669"/>
    <property type="project" value="TreeGrafter"/>
</dbReference>
<dbReference type="FunFam" id="3.90.230.10:FF:000002">
    <property type="entry name" value="Xaa-Pro aminopeptidase 3"/>
    <property type="match status" value="1"/>
</dbReference>
<keyword evidence="5" id="KW-0464">Manganese</keyword>
<evidence type="ECO:0000256" key="3">
    <source>
        <dbReference type="ARBA" id="ARBA00022723"/>
    </source>
</evidence>
<dbReference type="AlphaFoldDB" id="A0A9N9TE77"/>
<comment type="cofactor">
    <cofactor evidence="1">
        <name>Mn(2+)</name>
        <dbReference type="ChEBI" id="CHEBI:29035"/>
    </cofactor>
</comment>
<proteinExistence type="inferred from homology"/>
<dbReference type="Pfam" id="PF00557">
    <property type="entry name" value="Peptidase_M24"/>
    <property type="match status" value="1"/>
</dbReference>
<dbReference type="InterPro" id="IPR000994">
    <property type="entry name" value="Pept_M24"/>
</dbReference>
<dbReference type="PANTHER" id="PTHR43226:SF4">
    <property type="entry name" value="XAA-PRO AMINOPEPTIDASE 3"/>
    <property type="match status" value="1"/>
</dbReference>
<dbReference type="SMART" id="SM01011">
    <property type="entry name" value="AMP_N"/>
    <property type="match status" value="1"/>
</dbReference>
<feature type="domain" description="Aminopeptidase P N-terminal" evidence="6">
    <location>
        <begin position="57"/>
        <end position="202"/>
    </location>
</feature>
<dbReference type="SUPFAM" id="SSF53092">
    <property type="entry name" value="Creatinase/prolidase N-terminal domain"/>
    <property type="match status" value="1"/>
</dbReference>
<evidence type="ECO:0000313" key="7">
    <source>
        <dbReference type="EMBL" id="CAG9856683.1"/>
    </source>
</evidence>
<dbReference type="InterPro" id="IPR007865">
    <property type="entry name" value="Aminopep_P_N"/>
</dbReference>
<accession>A0A9N9TE77</accession>
<name>A0A9N9TE77_PHYSR</name>
<organism evidence="7 8">
    <name type="scientific">Phyllotreta striolata</name>
    <name type="common">Striped flea beetle</name>
    <name type="synonym">Crioceris striolata</name>
    <dbReference type="NCBI Taxonomy" id="444603"/>
    <lineage>
        <taxon>Eukaryota</taxon>
        <taxon>Metazoa</taxon>
        <taxon>Ecdysozoa</taxon>
        <taxon>Arthropoda</taxon>
        <taxon>Hexapoda</taxon>
        <taxon>Insecta</taxon>
        <taxon>Pterygota</taxon>
        <taxon>Neoptera</taxon>
        <taxon>Endopterygota</taxon>
        <taxon>Coleoptera</taxon>
        <taxon>Polyphaga</taxon>
        <taxon>Cucujiformia</taxon>
        <taxon>Chrysomeloidea</taxon>
        <taxon>Chrysomelidae</taxon>
        <taxon>Galerucinae</taxon>
        <taxon>Alticini</taxon>
        <taxon>Phyllotreta</taxon>
    </lineage>
</organism>
<dbReference type="Proteomes" id="UP001153712">
    <property type="component" value="Chromosome 12"/>
</dbReference>
<dbReference type="InterPro" id="IPR052433">
    <property type="entry name" value="X-Pro_dipept-like"/>
</dbReference>
<reference evidence="7" key="1">
    <citation type="submission" date="2022-01" db="EMBL/GenBank/DDBJ databases">
        <authorList>
            <person name="King R."/>
        </authorList>
    </citation>
    <scope>NUCLEOTIDE SEQUENCE</scope>
</reference>
<evidence type="ECO:0000313" key="8">
    <source>
        <dbReference type="Proteomes" id="UP001153712"/>
    </source>
</evidence>
<gene>
    <name evidence="7" type="ORF">PHYEVI_LOCUS3102</name>
</gene>
<dbReference type="InterPro" id="IPR029149">
    <property type="entry name" value="Creatin/AminoP/Spt16_N"/>
</dbReference>
<dbReference type="OrthoDB" id="4215474at2759"/>
<dbReference type="GO" id="GO:0070006">
    <property type="term" value="F:metalloaminopeptidase activity"/>
    <property type="evidence" value="ECO:0007669"/>
    <property type="project" value="InterPro"/>
</dbReference>
<keyword evidence="8" id="KW-1185">Reference proteome</keyword>
<evidence type="ECO:0000256" key="4">
    <source>
        <dbReference type="ARBA" id="ARBA00022801"/>
    </source>
</evidence>
<protein>
    <recommendedName>
        <fullName evidence="6">Aminopeptidase P N-terminal domain-containing protein</fullName>
    </recommendedName>
</protein>
<evidence type="ECO:0000259" key="6">
    <source>
        <dbReference type="SMART" id="SM01011"/>
    </source>
</evidence>
<evidence type="ECO:0000256" key="1">
    <source>
        <dbReference type="ARBA" id="ARBA00001936"/>
    </source>
</evidence>
<dbReference type="PANTHER" id="PTHR43226">
    <property type="entry name" value="XAA-PRO AMINOPEPTIDASE 3"/>
    <property type="match status" value="1"/>
</dbReference>
<evidence type="ECO:0000256" key="5">
    <source>
        <dbReference type="ARBA" id="ARBA00023211"/>
    </source>
</evidence>
<dbReference type="Gene3D" id="3.40.350.10">
    <property type="entry name" value="Creatinase/prolidase N-terminal domain"/>
    <property type="match status" value="1"/>
</dbReference>
<dbReference type="EMBL" id="OU900105">
    <property type="protein sequence ID" value="CAG9856683.1"/>
    <property type="molecule type" value="Genomic_DNA"/>
</dbReference>
<evidence type="ECO:0000256" key="2">
    <source>
        <dbReference type="ARBA" id="ARBA00008766"/>
    </source>
</evidence>
<keyword evidence="4" id="KW-0378">Hydrolase</keyword>
<dbReference type="GO" id="GO:0006508">
    <property type="term" value="P:proteolysis"/>
    <property type="evidence" value="ECO:0007669"/>
    <property type="project" value="TreeGrafter"/>
</dbReference>
<dbReference type="Gene3D" id="3.90.230.10">
    <property type="entry name" value="Creatinase/methionine aminopeptidase superfamily"/>
    <property type="match status" value="1"/>
</dbReference>
<dbReference type="InterPro" id="IPR036005">
    <property type="entry name" value="Creatinase/aminopeptidase-like"/>
</dbReference>
<dbReference type="Pfam" id="PF05195">
    <property type="entry name" value="AMP_N"/>
    <property type="match status" value="1"/>
</dbReference>